<protein>
    <submittedName>
        <fullName evidence="1">Uncharacterized protein</fullName>
    </submittedName>
</protein>
<sequence>MNNRQQTTLLNESLQWEDHWNLRLPMYQGGDYRVFRMACFRGDLDALAICAQHNAVPTNVSWTELRVGHLKLYDGPKEPLLLIDGNEDVYEVCGFYSSIQGPFGPGDILSLGFSEGKFSTDRFIEAWQQLSDSGYQLHTFMEINNGSMPFPCSSHLLLAMFPTAIDRAHHQSICDVINFLFDKGLRVPYPKVRAWNKGQRQGYYNIERRNKPNILQALPQPTCPPSILQLFLKQVNDEGLTFNWTRSQLYHETGLEEFSDFVAIVFDDIFAPWTYKAEGACSMGDDLEAKIGLLTEYRDTNAFELYMLRDILGALRKIEARKESQGGLDFERDGVWCWYQLCMAVSYIADEDVRRRTVDLQFSSPEDSQMIQPYLRPSWYAPDCLAWARRVELIIRAAMSGQDSSEYLEAASLVLIE</sequence>
<dbReference type="OrthoDB" id="4982047at2759"/>
<keyword evidence="2" id="KW-1185">Reference proteome</keyword>
<dbReference type="AlphaFoldDB" id="A0A9P9R8Y5"/>
<comment type="caution">
    <text evidence="1">The sequence shown here is derived from an EMBL/GenBank/DDBJ whole genome shotgun (WGS) entry which is preliminary data.</text>
</comment>
<evidence type="ECO:0000313" key="1">
    <source>
        <dbReference type="EMBL" id="KAH7270741.1"/>
    </source>
</evidence>
<dbReference type="EMBL" id="JAGMUX010000001">
    <property type="protein sequence ID" value="KAH7270741.1"/>
    <property type="molecule type" value="Genomic_DNA"/>
</dbReference>
<proteinExistence type="predicted"/>
<reference evidence="1" key="1">
    <citation type="journal article" date="2021" name="Nat. Commun.">
        <title>Genetic determinants of endophytism in the Arabidopsis root mycobiome.</title>
        <authorList>
            <person name="Mesny F."/>
            <person name="Miyauchi S."/>
            <person name="Thiergart T."/>
            <person name="Pickel B."/>
            <person name="Atanasova L."/>
            <person name="Karlsson M."/>
            <person name="Huettel B."/>
            <person name="Barry K.W."/>
            <person name="Haridas S."/>
            <person name="Chen C."/>
            <person name="Bauer D."/>
            <person name="Andreopoulos W."/>
            <person name="Pangilinan J."/>
            <person name="LaButti K."/>
            <person name="Riley R."/>
            <person name="Lipzen A."/>
            <person name="Clum A."/>
            <person name="Drula E."/>
            <person name="Henrissat B."/>
            <person name="Kohler A."/>
            <person name="Grigoriev I.V."/>
            <person name="Martin F.M."/>
            <person name="Hacquard S."/>
        </authorList>
    </citation>
    <scope>NUCLEOTIDE SEQUENCE</scope>
    <source>
        <strain evidence="1">MPI-CAGE-AT-0023</strain>
    </source>
</reference>
<accession>A0A9P9R8Y5</accession>
<gene>
    <name evidence="1" type="ORF">BKA55DRAFT_701233</name>
</gene>
<dbReference type="GeneID" id="70230546"/>
<dbReference type="Proteomes" id="UP000720189">
    <property type="component" value="Unassembled WGS sequence"/>
</dbReference>
<organism evidence="1 2">
    <name type="scientific">Fusarium redolens</name>
    <dbReference type="NCBI Taxonomy" id="48865"/>
    <lineage>
        <taxon>Eukaryota</taxon>
        <taxon>Fungi</taxon>
        <taxon>Dikarya</taxon>
        <taxon>Ascomycota</taxon>
        <taxon>Pezizomycotina</taxon>
        <taxon>Sordariomycetes</taxon>
        <taxon>Hypocreomycetidae</taxon>
        <taxon>Hypocreales</taxon>
        <taxon>Nectriaceae</taxon>
        <taxon>Fusarium</taxon>
        <taxon>Fusarium redolens species complex</taxon>
    </lineage>
</organism>
<dbReference type="RefSeq" id="XP_046057509.1">
    <property type="nucleotide sequence ID" value="XM_046200592.1"/>
</dbReference>
<evidence type="ECO:0000313" key="2">
    <source>
        <dbReference type="Proteomes" id="UP000720189"/>
    </source>
</evidence>
<name>A0A9P9R8Y5_FUSRE</name>